<keyword evidence="3" id="KW-1185">Reference proteome</keyword>
<dbReference type="Gene3D" id="1.20.5.190">
    <property type="match status" value="1"/>
</dbReference>
<reference evidence="2" key="1">
    <citation type="submission" date="2020-11" db="EMBL/GenBank/DDBJ databases">
        <authorList>
            <person name="Whiteford S."/>
        </authorList>
    </citation>
    <scope>NUCLEOTIDE SEQUENCE</scope>
</reference>
<name>A0A8S4G6Q0_PLUXY</name>
<dbReference type="GO" id="GO:0005814">
    <property type="term" value="C:centriole"/>
    <property type="evidence" value="ECO:0007669"/>
    <property type="project" value="InterPro"/>
</dbReference>
<dbReference type="PANTHER" id="PTHR13594">
    <property type="entry name" value="CENTRIOLAR COILED-COIL PROTEIN OF 110 KDA"/>
    <property type="match status" value="1"/>
</dbReference>
<dbReference type="InterPro" id="IPR033207">
    <property type="entry name" value="CCP110"/>
</dbReference>
<feature type="compositionally biased region" description="Polar residues" evidence="1">
    <location>
        <begin position="194"/>
        <end position="203"/>
    </location>
</feature>
<evidence type="ECO:0000313" key="3">
    <source>
        <dbReference type="Proteomes" id="UP000653454"/>
    </source>
</evidence>
<gene>
    <name evidence="2" type="ORF">PLXY2_LOCUS14999</name>
</gene>
<evidence type="ECO:0000313" key="2">
    <source>
        <dbReference type="EMBL" id="CAG9136753.1"/>
    </source>
</evidence>
<dbReference type="GO" id="GO:0032465">
    <property type="term" value="P:regulation of cytokinesis"/>
    <property type="evidence" value="ECO:0007669"/>
    <property type="project" value="InterPro"/>
</dbReference>
<protein>
    <submittedName>
        <fullName evidence="2">(diamondback moth) hypothetical protein</fullName>
    </submittedName>
</protein>
<sequence>MVKREASNQMRREFPANFHNRMRRELHARLLFQLKPRAAASTIVAYARGYLVRRLMRTERVQATRAAASTIVAYARGYLVRRLMRTERVQATVQTIRDALLCALQLHQDRGGIRGADVDLHRRLIQQITAACYSLHDTFVAAPASARCAAIAADRARRRALLQRATPPPRGKRTDVMSQSHIGVFTRPRKTPPSAMTQSNYGNTVEPARPPPLTKHPVAVPPLTKHPVAVPDDSFRKTVVAHNHNTCIIL</sequence>
<dbReference type="GO" id="GO:0007099">
    <property type="term" value="P:centriole replication"/>
    <property type="evidence" value="ECO:0007669"/>
    <property type="project" value="InterPro"/>
</dbReference>
<dbReference type="PROSITE" id="PS50096">
    <property type="entry name" value="IQ"/>
    <property type="match status" value="2"/>
</dbReference>
<dbReference type="PANTHER" id="PTHR13594:SF1">
    <property type="entry name" value="CENTRIOLAR COILED-COIL PROTEIN OF 110 KDA"/>
    <property type="match status" value="1"/>
</dbReference>
<feature type="region of interest" description="Disordered" evidence="1">
    <location>
        <begin position="185"/>
        <end position="209"/>
    </location>
</feature>
<dbReference type="CDD" id="cd23767">
    <property type="entry name" value="IQCD"/>
    <property type="match status" value="1"/>
</dbReference>
<dbReference type="SMART" id="SM00015">
    <property type="entry name" value="IQ"/>
    <property type="match status" value="2"/>
</dbReference>
<accession>A0A8S4G6Q0</accession>
<dbReference type="Pfam" id="PF00612">
    <property type="entry name" value="IQ"/>
    <property type="match status" value="2"/>
</dbReference>
<evidence type="ECO:0000256" key="1">
    <source>
        <dbReference type="SAM" id="MobiDB-lite"/>
    </source>
</evidence>
<dbReference type="InterPro" id="IPR000048">
    <property type="entry name" value="IQ_motif_EF-hand-BS"/>
</dbReference>
<dbReference type="EMBL" id="CAJHNJ030000158">
    <property type="protein sequence ID" value="CAG9136753.1"/>
    <property type="molecule type" value="Genomic_DNA"/>
</dbReference>
<proteinExistence type="predicted"/>
<dbReference type="AlphaFoldDB" id="A0A8S4G6Q0"/>
<dbReference type="Proteomes" id="UP000653454">
    <property type="component" value="Unassembled WGS sequence"/>
</dbReference>
<organism evidence="2 3">
    <name type="scientific">Plutella xylostella</name>
    <name type="common">Diamondback moth</name>
    <name type="synonym">Plutella maculipennis</name>
    <dbReference type="NCBI Taxonomy" id="51655"/>
    <lineage>
        <taxon>Eukaryota</taxon>
        <taxon>Metazoa</taxon>
        <taxon>Ecdysozoa</taxon>
        <taxon>Arthropoda</taxon>
        <taxon>Hexapoda</taxon>
        <taxon>Insecta</taxon>
        <taxon>Pterygota</taxon>
        <taxon>Neoptera</taxon>
        <taxon>Endopterygota</taxon>
        <taxon>Lepidoptera</taxon>
        <taxon>Glossata</taxon>
        <taxon>Ditrysia</taxon>
        <taxon>Yponomeutoidea</taxon>
        <taxon>Plutellidae</taxon>
        <taxon>Plutella</taxon>
    </lineage>
</organism>
<comment type="caution">
    <text evidence="2">The sequence shown here is derived from an EMBL/GenBank/DDBJ whole genome shotgun (WGS) entry which is preliminary data.</text>
</comment>